<evidence type="ECO:0000313" key="2">
    <source>
        <dbReference type="EMBL" id="CTR06697.1"/>
    </source>
</evidence>
<dbReference type="AlphaFoldDB" id="A0A0K3CDM2"/>
<dbReference type="GO" id="GO:0010181">
    <property type="term" value="F:FMN binding"/>
    <property type="evidence" value="ECO:0007669"/>
    <property type="project" value="InterPro"/>
</dbReference>
<dbReference type="EMBL" id="CWKI01000005">
    <property type="protein sequence ID" value="CTR06697.1"/>
    <property type="molecule type" value="Genomic_DNA"/>
</dbReference>
<dbReference type="GO" id="GO:0003959">
    <property type="term" value="F:NADPH dehydrogenase activity"/>
    <property type="evidence" value="ECO:0007669"/>
    <property type="project" value="InterPro"/>
</dbReference>
<dbReference type="Proteomes" id="UP000199069">
    <property type="component" value="Unassembled WGS sequence"/>
</dbReference>
<organism evidence="2 4">
    <name type="scientific">Rhodotorula toruloides</name>
    <name type="common">Yeast</name>
    <name type="synonym">Rhodosporidium toruloides</name>
    <dbReference type="NCBI Taxonomy" id="5286"/>
    <lineage>
        <taxon>Eukaryota</taxon>
        <taxon>Fungi</taxon>
        <taxon>Dikarya</taxon>
        <taxon>Basidiomycota</taxon>
        <taxon>Pucciniomycotina</taxon>
        <taxon>Microbotryomycetes</taxon>
        <taxon>Sporidiobolales</taxon>
        <taxon>Sporidiobolaceae</taxon>
        <taxon>Rhodotorula</taxon>
    </lineage>
</organism>
<dbReference type="EMBL" id="LCTV02000005">
    <property type="protein sequence ID" value="PRQ74853.1"/>
    <property type="molecule type" value="Genomic_DNA"/>
</dbReference>
<name>A0A0K3CDM2_RHOTO</name>
<dbReference type="OMA" id="YNPRWPW"/>
<evidence type="ECO:0000259" key="1">
    <source>
        <dbReference type="Pfam" id="PF00724"/>
    </source>
</evidence>
<proteinExistence type="predicted"/>
<dbReference type="GO" id="GO:0050661">
    <property type="term" value="F:NADP binding"/>
    <property type="evidence" value="ECO:0007669"/>
    <property type="project" value="InterPro"/>
</dbReference>
<protein>
    <recommendedName>
        <fullName evidence="1">NADH:flavin oxidoreductase/NADH oxidase N-terminal domain-containing protein</fullName>
    </recommendedName>
</protein>
<sequence>MHDATDAGTYDEPPPDVINNGVPNAPFYQPVTDPSPGTALSADEWPQNKDLPTLFKPLEFGKDVKHTLKNRVIVAPMCQYSCEADGIEAGVLTPWHLVHLGSYATRGAALVMVEATSVLPNGRLSPQDSGLWNDRQASALKPIFDFIRMQGSIPAIQLGHGGRKTSTLAPWLDASTIKPHLKSHIATNGASGWTDNIWGPSPVSYDEKTFPMPKEMSEKDIDEFKEAFRAATARAVKAGAQVIELHGAHGYSIHNFLSPVSNTRTDKYGGSLENRMRLPLEILDTMRATAPKEVSIWLRISATDWWPEGEEKDGEYISWGIEQSKKFVKEAIKRGVDVVDVSSGGNTPRQDIKIGPGYQVDFAAQIRESLSEDERIPISSVGLITDGVQAEEILDKKQADIICCAREFLRDPSLVLNWAQELGVVVNVPVEYQRAFTRMFTKHETRQPVKKH</sequence>
<dbReference type="PANTHER" id="PTHR43303:SF2">
    <property type="entry name" value="INDOLEAMINE 2,3-DIOXYGENASE PYRROLE 2,3-DIOXYGENASE (AFU_ORTHOLOGUE AFUA_5G01450"/>
    <property type="match status" value="1"/>
</dbReference>
<dbReference type="Gene3D" id="3.20.20.70">
    <property type="entry name" value="Aldolase class I"/>
    <property type="match status" value="1"/>
</dbReference>
<dbReference type="STRING" id="5286.A0A0K3CDM2"/>
<dbReference type="InterPro" id="IPR044152">
    <property type="entry name" value="YqjM-like"/>
</dbReference>
<dbReference type="SUPFAM" id="SSF51395">
    <property type="entry name" value="FMN-linked oxidoreductases"/>
    <property type="match status" value="1"/>
</dbReference>
<dbReference type="Pfam" id="PF00724">
    <property type="entry name" value="Oxidored_FMN"/>
    <property type="match status" value="1"/>
</dbReference>
<dbReference type="InterPro" id="IPR001155">
    <property type="entry name" value="OxRdtase_FMN_N"/>
</dbReference>
<evidence type="ECO:0000313" key="4">
    <source>
        <dbReference type="Proteomes" id="UP000199069"/>
    </source>
</evidence>
<reference evidence="3 5" key="2">
    <citation type="journal article" date="2018" name="Elife">
        <title>Functional genomics of lipid metabolism in the oleaginous yeast Rhodosporidium toruloides.</title>
        <authorList>
            <person name="Coradetti S.T."/>
            <person name="Pinel D."/>
            <person name="Geiselman G."/>
            <person name="Ito M."/>
            <person name="Mondo S."/>
            <person name="Reilly M.C."/>
            <person name="Cheng Y.F."/>
            <person name="Bauer S."/>
            <person name="Grigoriev I."/>
            <person name="Gladden J.M."/>
            <person name="Simmons B.A."/>
            <person name="Brem R."/>
            <person name="Arkin A.P."/>
            <person name="Skerker J.M."/>
        </authorList>
    </citation>
    <scope>NUCLEOTIDE SEQUENCE [LARGE SCALE GENOMIC DNA]</scope>
    <source>
        <strain evidence="3 5">NBRC 0880</strain>
    </source>
</reference>
<evidence type="ECO:0000313" key="5">
    <source>
        <dbReference type="Proteomes" id="UP000239560"/>
    </source>
</evidence>
<evidence type="ECO:0000313" key="3">
    <source>
        <dbReference type="EMBL" id="PRQ74853.1"/>
    </source>
</evidence>
<dbReference type="InterPro" id="IPR013785">
    <property type="entry name" value="Aldolase_TIM"/>
</dbReference>
<gene>
    <name evidence="2" type="primary">FGENESH: predicted gene_5.103</name>
    <name evidence="3" type="ORF">AAT19DRAFT_13875</name>
    <name evidence="2" type="ORF">BN2166_0025580</name>
</gene>
<dbReference type="CDD" id="cd02932">
    <property type="entry name" value="OYE_YqiM_FMN"/>
    <property type="match status" value="1"/>
</dbReference>
<reference evidence="2 4" key="1">
    <citation type="submission" date="2015-07" db="EMBL/GenBank/DDBJ databases">
        <authorList>
            <person name="Cajimat M.N.B."/>
            <person name="Milazzo M.L."/>
            <person name="Fulhorst C.F."/>
        </authorList>
    </citation>
    <scope>NUCLEOTIDE SEQUENCE [LARGE SCALE GENOMIC DNA]</scope>
    <source>
        <strain evidence="2">Single colony</strain>
    </source>
</reference>
<feature type="domain" description="NADH:flavin oxidoreductase/NADH oxidase N-terminal" evidence="1">
    <location>
        <begin position="54"/>
        <end position="420"/>
    </location>
</feature>
<dbReference type="OrthoDB" id="72788at2759"/>
<keyword evidence="4" id="KW-1185">Reference proteome</keyword>
<dbReference type="Proteomes" id="UP000239560">
    <property type="component" value="Unassembled WGS sequence"/>
</dbReference>
<dbReference type="PANTHER" id="PTHR43303">
    <property type="entry name" value="NADPH DEHYDROGENASE C23G7.10C-RELATED"/>
    <property type="match status" value="1"/>
</dbReference>
<accession>A0A0K3CDM2</accession>